<accession>A0ABY4PJ62</accession>
<name>A0ABY4PJ62_9LACO</name>
<keyword evidence="3" id="KW-1185">Reference proteome</keyword>
<sequence length="71" mass="7784">MADENPIIEAKKGNDGTFSHQDDPTYSKEAIVQDGSWNLSDRAILKIALTDGQKYSLADAKNKINEFKGGI</sequence>
<evidence type="ECO:0000313" key="2">
    <source>
        <dbReference type="EMBL" id="UQS85863.1"/>
    </source>
</evidence>
<protein>
    <submittedName>
        <fullName evidence="2">Uncharacterized protein</fullName>
    </submittedName>
</protein>
<feature type="compositionally biased region" description="Basic and acidic residues" evidence="1">
    <location>
        <begin position="9"/>
        <end position="24"/>
    </location>
</feature>
<evidence type="ECO:0000313" key="3">
    <source>
        <dbReference type="Proteomes" id="UP000831859"/>
    </source>
</evidence>
<geneLocation type="plasmid" evidence="2 3">
    <name>p2unnamed</name>
</geneLocation>
<dbReference type="EMBL" id="CP093364">
    <property type="protein sequence ID" value="UQS85863.1"/>
    <property type="molecule type" value="Genomic_DNA"/>
</dbReference>
<keyword evidence="2" id="KW-0614">Plasmid</keyword>
<dbReference type="Proteomes" id="UP000831859">
    <property type="component" value="Plasmid p2unnamed"/>
</dbReference>
<proteinExistence type="predicted"/>
<feature type="region of interest" description="Disordered" evidence="1">
    <location>
        <begin position="1"/>
        <end position="24"/>
    </location>
</feature>
<organism evidence="2 3">
    <name type="scientific">Apilactobacillus apisilvae</name>
    <dbReference type="NCBI Taxonomy" id="2923364"/>
    <lineage>
        <taxon>Bacteria</taxon>
        <taxon>Bacillati</taxon>
        <taxon>Bacillota</taxon>
        <taxon>Bacilli</taxon>
        <taxon>Lactobacillales</taxon>
        <taxon>Lactobacillaceae</taxon>
        <taxon>Apilactobacillus</taxon>
    </lineage>
</organism>
<dbReference type="RefSeq" id="WP_249511826.1">
    <property type="nucleotide sequence ID" value="NZ_CP093364.1"/>
</dbReference>
<evidence type="ECO:0000256" key="1">
    <source>
        <dbReference type="SAM" id="MobiDB-lite"/>
    </source>
</evidence>
<gene>
    <name evidence="2" type="ORF">MOO46_07685</name>
</gene>
<reference evidence="2 3" key="1">
    <citation type="journal article" date="2022" name="Int. J. Syst. Evol. Microbiol.">
        <title>Apilactobacillus apisilvae sp. nov., Nicolia spurrieriana gen. nov. sp. nov., Bombilactobacillus folatiphilus sp. nov. and Bombilactobacillus thymidiniphilus sp. nov., four new lactic acid bacterial isolates from stingless bees Tetragonula carbonaria and Austroplebeia australis.</title>
        <authorList>
            <person name="Oliphant S.A."/>
            <person name="Watson-Haigh N.S."/>
            <person name="Sumby K.M."/>
            <person name="Gardner J."/>
            <person name="Groom S."/>
            <person name="Jiranek V."/>
        </authorList>
    </citation>
    <scope>NUCLEOTIDE SEQUENCE [LARGE SCALE GENOMIC DNA]</scope>
    <source>
        <strain evidence="2 3">SG5_A10</strain>
    </source>
</reference>